<gene>
    <name evidence="6" type="ORF">A7J50_3010</name>
</gene>
<organism evidence="6 7">
    <name type="scientific">Pseudomonas antarctica</name>
    <dbReference type="NCBI Taxonomy" id="219572"/>
    <lineage>
        <taxon>Bacteria</taxon>
        <taxon>Pseudomonadati</taxon>
        <taxon>Pseudomonadota</taxon>
        <taxon>Gammaproteobacteria</taxon>
        <taxon>Pseudomonadales</taxon>
        <taxon>Pseudomonadaceae</taxon>
        <taxon>Pseudomonas</taxon>
    </lineage>
</organism>
<dbReference type="InterPro" id="IPR000259">
    <property type="entry name" value="Adhesion_dom_fimbrial"/>
</dbReference>
<dbReference type="GO" id="GO:0043709">
    <property type="term" value="P:cell adhesion involved in single-species biofilm formation"/>
    <property type="evidence" value="ECO:0007669"/>
    <property type="project" value="TreeGrafter"/>
</dbReference>
<dbReference type="SUPFAM" id="SSF49401">
    <property type="entry name" value="Bacterial adhesins"/>
    <property type="match status" value="1"/>
</dbReference>
<dbReference type="InterPro" id="IPR036937">
    <property type="entry name" value="Adhesion_dom_fimbrial_sf"/>
</dbReference>
<sequence length="348" mass="36448" precursor="true">MIRFFRMSALLAGWGLAMAAHAHFSAGTCTPQATLNLSIAPITLPVNPQVGQVIGAANGYDFGNNSFVMLCRYQDWPVEQPVSANMSVVNSPVSGRTFSASGVSMPVYATGLPGVGFAMMARDPGQPMRAISHTGTTLLTTKHNKPNGWGLQGRVYLVATGPVSAGTIPSRNIARYTLTNVSTAGPGYVAVNFTPAVIAPPRRPTCRVSAPSIAMPVGRIASRDFKGPGSFAGSVTQDITLECAGGTGGTQDVFITITDQTDNANRSDRLNLTRTSNARGVALQLLHGAQLVRYGADSAAVGNLNQWQVGSTGNGKVTIPLTARYVQTEQTITPGVANGLASFTMSYR</sequence>
<dbReference type="KEGG" id="panr:A7J50_3010"/>
<dbReference type="Gene3D" id="2.60.40.3310">
    <property type="match status" value="1"/>
</dbReference>
<feature type="chain" id="PRO_5008005359" evidence="4">
    <location>
        <begin position="23"/>
        <end position="348"/>
    </location>
</feature>
<comment type="subcellular location">
    <subcellularLocation>
        <location evidence="1">Fimbrium</location>
    </subcellularLocation>
</comment>
<feature type="domain" description="Fimbrial-type adhesion" evidence="5">
    <location>
        <begin position="196"/>
        <end position="347"/>
    </location>
</feature>
<dbReference type="PATRIC" id="fig|219572.3.peg.3087"/>
<dbReference type="PANTHER" id="PTHR33420">
    <property type="entry name" value="FIMBRIAL SUBUNIT ELFA-RELATED"/>
    <property type="match status" value="1"/>
</dbReference>
<dbReference type="InterPro" id="IPR050263">
    <property type="entry name" value="Bact_Fimbrial_Adh_Pro"/>
</dbReference>
<keyword evidence="3" id="KW-0281">Fimbrium</keyword>
<evidence type="ECO:0000256" key="2">
    <source>
        <dbReference type="ARBA" id="ARBA00006671"/>
    </source>
</evidence>
<evidence type="ECO:0000256" key="4">
    <source>
        <dbReference type="SAM" id="SignalP"/>
    </source>
</evidence>
<evidence type="ECO:0000259" key="5">
    <source>
        <dbReference type="Pfam" id="PF00419"/>
    </source>
</evidence>
<dbReference type="GO" id="GO:0009289">
    <property type="term" value="C:pilus"/>
    <property type="evidence" value="ECO:0007669"/>
    <property type="project" value="UniProtKB-SubCell"/>
</dbReference>
<dbReference type="Gene3D" id="2.60.40.1090">
    <property type="entry name" value="Fimbrial-type adhesion domain"/>
    <property type="match status" value="1"/>
</dbReference>
<evidence type="ECO:0000313" key="7">
    <source>
        <dbReference type="Proteomes" id="UP000077829"/>
    </source>
</evidence>
<reference evidence="6 7" key="1">
    <citation type="submission" date="2016-05" db="EMBL/GenBank/DDBJ databases">
        <title>Complete genome sequence of Pseudomonas antarctica PAMC 27494.</title>
        <authorList>
            <person name="Lee J."/>
        </authorList>
    </citation>
    <scope>NUCLEOTIDE SEQUENCE [LARGE SCALE GENOMIC DNA]</scope>
    <source>
        <strain evidence="6 7">PAMC 27494</strain>
    </source>
</reference>
<accession>A0A172Z1M2</accession>
<name>A0A172Z1M2_9PSED</name>
<evidence type="ECO:0000256" key="3">
    <source>
        <dbReference type="ARBA" id="ARBA00023263"/>
    </source>
</evidence>
<dbReference type="InterPro" id="IPR008966">
    <property type="entry name" value="Adhesion_dom_sf"/>
</dbReference>
<feature type="signal peptide" evidence="4">
    <location>
        <begin position="1"/>
        <end position="22"/>
    </location>
</feature>
<proteinExistence type="inferred from homology"/>
<dbReference type="PANTHER" id="PTHR33420:SF14">
    <property type="entry name" value="TYPE 1 FIMBRIN D-MANNOSE SPECIFIC ADHESIN"/>
    <property type="match status" value="1"/>
</dbReference>
<evidence type="ECO:0000313" key="6">
    <source>
        <dbReference type="EMBL" id="ANF86397.1"/>
    </source>
</evidence>
<dbReference type="Pfam" id="PF00419">
    <property type="entry name" value="Fimbrial"/>
    <property type="match status" value="1"/>
</dbReference>
<comment type="similarity">
    <text evidence="2">Belongs to the fimbrial protein family.</text>
</comment>
<keyword evidence="4" id="KW-0732">Signal</keyword>
<evidence type="ECO:0000256" key="1">
    <source>
        <dbReference type="ARBA" id="ARBA00004561"/>
    </source>
</evidence>
<dbReference type="Proteomes" id="UP000077829">
    <property type="component" value="Chromosome"/>
</dbReference>
<dbReference type="AlphaFoldDB" id="A0A172Z1M2"/>
<protein>
    <submittedName>
        <fullName evidence="6">F17e-G fimbrial adhesin</fullName>
    </submittedName>
</protein>
<dbReference type="EMBL" id="CP015600">
    <property type="protein sequence ID" value="ANF86397.1"/>
    <property type="molecule type" value="Genomic_DNA"/>
</dbReference>
<dbReference type="STRING" id="219572.A7J50_3010"/>